<dbReference type="PANTHER" id="PTHR43280:SF28">
    <property type="entry name" value="HTH-TYPE TRANSCRIPTIONAL ACTIVATOR RHAS"/>
    <property type="match status" value="1"/>
</dbReference>
<dbReference type="RefSeq" id="WP_177717693.1">
    <property type="nucleotide sequence ID" value="NZ_JACRSQ010000035.1"/>
</dbReference>
<evidence type="ECO:0000256" key="2">
    <source>
        <dbReference type="ARBA" id="ARBA00023125"/>
    </source>
</evidence>
<evidence type="ECO:0000256" key="3">
    <source>
        <dbReference type="ARBA" id="ARBA00023163"/>
    </source>
</evidence>
<dbReference type="InterPro" id="IPR003313">
    <property type="entry name" value="AraC-bd"/>
</dbReference>
<dbReference type="Gene3D" id="1.10.10.60">
    <property type="entry name" value="Homeodomain-like"/>
    <property type="match status" value="2"/>
</dbReference>
<sequence>MQELYISSEEFNPKVLFHFRAKARNTVPDHQHDFLSIHYIVSGDCTYHIDGVEYAVRKDDLIILNPGTDHHQTVSSANADATIFYLGVDNLFIRGCPMNIIPVDCPIIPIKKYSQELYNSYHEIMNTHEKKDACWELTAKVLALQFLVILFKELSPQSSSRLQDYFHFETYDKTTIAQTITKYFQENYMKKISVDDIARSTYLSTTYITKIYKEVTGDTPINYLINLRLEKARDILEEGHFSIQAVAKKVGYDDPYYFSKLFKKKFGCSPSSYKRKGDRDQTA</sequence>
<protein>
    <submittedName>
        <fullName evidence="5">Helix-turn-helix transcriptional regulator</fullName>
    </submittedName>
</protein>
<dbReference type="Pfam" id="PF02311">
    <property type="entry name" value="AraC_binding"/>
    <property type="match status" value="1"/>
</dbReference>
<dbReference type="PROSITE" id="PS01124">
    <property type="entry name" value="HTH_ARAC_FAMILY_2"/>
    <property type="match status" value="1"/>
</dbReference>
<dbReference type="SMART" id="SM00342">
    <property type="entry name" value="HTH_ARAC"/>
    <property type="match status" value="1"/>
</dbReference>
<feature type="domain" description="HTH araC/xylS-type" evidence="4">
    <location>
        <begin position="178"/>
        <end position="276"/>
    </location>
</feature>
<dbReference type="EMBL" id="JACRSQ010000035">
    <property type="protein sequence ID" value="MBC8544895.1"/>
    <property type="molecule type" value="Genomic_DNA"/>
</dbReference>
<name>A0A926I320_9FIRM</name>
<dbReference type="Pfam" id="PF12833">
    <property type="entry name" value="HTH_18"/>
    <property type="match status" value="1"/>
</dbReference>
<organism evidence="5 6">
    <name type="scientific">Bianquea renquensis</name>
    <dbReference type="NCBI Taxonomy" id="2763661"/>
    <lineage>
        <taxon>Bacteria</taxon>
        <taxon>Bacillati</taxon>
        <taxon>Bacillota</taxon>
        <taxon>Clostridia</taxon>
        <taxon>Eubacteriales</taxon>
        <taxon>Bianqueaceae</taxon>
        <taxon>Bianquea</taxon>
    </lineage>
</organism>
<dbReference type="GO" id="GO:0043565">
    <property type="term" value="F:sequence-specific DNA binding"/>
    <property type="evidence" value="ECO:0007669"/>
    <property type="project" value="InterPro"/>
</dbReference>
<dbReference type="GO" id="GO:0003700">
    <property type="term" value="F:DNA-binding transcription factor activity"/>
    <property type="evidence" value="ECO:0007669"/>
    <property type="project" value="InterPro"/>
</dbReference>
<evidence type="ECO:0000313" key="5">
    <source>
        <dbReference type="EMBL" id="MBC8544895.1"/>
    </source>
</evidence>
<dbReference type="PRINTS" id="PR00032">
    <property type="entry name" value="HTHARAC"/>
</dbReference>
<accession>A0A926I320</accession>
<dbReference type="Gene3D" id="2.60.120.10">
    <property type="entry name" value="Jelly Rolls"/>
    <property type="match status" value="1"/>
</dbReference>
<dbReference type="InterPro" id="IPR037923">
    <property type="entry name" value="HTH-like"/>
</dbReference>
<keyword evidence="2" id="KW-0238">DNA-binding</keyword>
<evidence type="ECO:0000256" key="1">
    <source>
        <dbReference type="ARBA" id="ARBA00023015"/>
    </source>
</evidence>
<dbReference type="InterPro" id="IPR018060">
    <property type="entry name" value="HTH_AraC"/>
</dbReference>
<dbReference type="InterPro" id="IPR009057">
    <property type="entry name" value="Homeodomain-like_sf"/>
</dbReference>
<dbReference type="SUPFAM" id="SSF51215">
    <property type="entry name" value="Regulatory protein AraC"/>
    <property type="match status" value="1"/>
</dbReference>
<evidence type="ECO:0000313" key="6">
    <source>
        <dbReference type="Proteomes" id="UP000657006"/>
    </source>
</evidence>
<dbReference type="Proteomes" id="UP000657006">
    <property type="component" value="Unassembled WGS sequence"/>
</dbReference>
<dbReference type="AlphaFoldDB" id="A0A926I320"/>
<reference evidence="5" key="1">
    <citation type="submission" date="2020-08" db="EMBL/GenBank/DDBJ databases">
        <title>Genome public.</title>
        <authorList>
            <person name="Liu C."/>
            <person name="Sun Q."/>
        </authorList>
    </citation>
    <scope>NUCLEOTIDE SEQUENCE</scope>
    <source>
        <strain evidence="5">NSJ-32</strain>
    </source>
</reference>
<evidence type="ECO:0000259" key="4">
    <source>
        <dbReference type="PROSITE" id="PS01124"/>
    </source>
</evidence>
<dbReference type="InterPro" id="IPR014710">
    <property type="entry name" value="RmlC-like_jellyroll"/>
</dbReference>
<keyword evidence="6" id="KW-1185">Reference proteome</keyword>
<dbReference type="PANTHER" id="PTHR43280">
    <property type="entry name" value="ARAC-FAMILY TRANSCRIPTIONAL REGULATOR"/>
    <property type="match status" value="1"/>
</dbReference>
<keyword evidence="3" id="KW-0804">Transcription</keyword>
<proteinExistence type="predicted"/>
<dbReference type="SUPFAM" id="SSF46689">
    <property type="entry name" value="Homeodomain-like"/>
    <property type="match status" value="2"/>
</dbReference>
<keyword evidence="1" id="KW-0805">Transcription regulation</keyword>
<comment type="caution">
    <text evidence="5">The sequence shown here is derived from an EMBL/GenBank/DDBJ whole genome shotgun (WGS) entry which is preliminary data.</text>
</comment>
<gene>
    <name evidence="5" type="ORF">H8730_15205</name>
</gene>
<dbReference type="InterPro" id="IPR020449">
    <property type="entry name" value="Tscrpt_reg_AraC-type_HTH"/>
</dbReference>